<dbReference type="Proteomes" id="UP001597414">
    <property type="component" value="Unassembled WGS sequence"/>
</dbReference>
<dbReference type="Gene3D" id="2.40.160.10">
    <property type="entry name" value="Porin"/>
    <property type="match status" value="1"/>
</dbReference>
<reference evidence="2" key="1">
    <citation type="journal article" date="2019" name="Int. J. Syst. Evol. Microbiol.">
        <title>The Global Catalogue of Microorganisms (GCM) 10K type strain sequencing project: providing services to taxonomists for standard genome sequencing and annotation.</title>
        <authorList>
            <consortium name="The Broad Institute Genomics Platform"/>
            <consortium name="The Broad Institute Genome Sequencing Center for Infectious Disease"/>
            <person name="Wu L."/>
            <person name="Ma J."/>
        </authorList>
    </citation>
    <scope>NUCLEOTIDE SEQUENCE [LARGE SCALE GENOMIC DNA]</scope>
    <source>
        <strain evidence="2">KCTC 19812</strain>
    </source>
</reference>
<dbReference type="SUPFAM" id="SSF56935">
    <property type="entry name" value="Porins"/>
    <property type="match status" value="1"/>
</dbReference>
<dbReference type="Pfam" id="PF07396">
    <property type="entry name" value="Porin_O_P"/>
    <property type="match status" value="1"/>
</dbReference>
<proteinExistence type="predicted"/>
<accession>A0ABW5B7P7</accession>
<dbReference type="InterPro" id="IPR010870">
    <property type="entry name" value="Porin_O/P"/>
</dbReference>
<organism evidence="1 2">
    <name type="scientific">Shivajiella indica</name>
    <dbReference type="NCBI Taxonomy" id="872115"/>
    <lineage>
        <taxon>Bacteria</taxon>
        <taxon>Pseudomonadati</taxon>
        <taxon>Bacteroidota</taxon>
        <taxon>Cytophagia</taxon>
        <taxon>Cytophagales</taxon>
        <taxon>Cyclobacteriaceae</taxon>
        <taxon>Shivajiella</taxon>
    </lineage>
</organism>
<dbReference type="RefSeq" id="WP_380802056.1">
    <property type="nucleotide sequence ID" value="NZ_JBHUIV010000016.1"/>
</dbReference>
<keyword evidence="2" id="KW-1185">Reference proteome</keyword>
<dbReference type="InterPro" id="IPR023614">
    <property type="entry name" value="Porin_dom_sf"/>
</dbReference>
<sequence length="394" mass="44594">MSIILSFMFLAESGLAQVVESDERAQLNVDEGISFSKDSLFLLNFRFRMQNRAGFNTLGGDDLEIKDFEMRVRRLRLRFDGFVGHPKLQYYIQLAFSKADLDLEATAVAQPIRDAILYYFVSDNFYIGFGQSKLPGNRQRVISSGNLQFADRSIANSYFTIDRDFGLFLYNTIPLNGPSLIQLKGVVSTGDGRNASAINNGLAYTGRVEYLPFGAFSNVGDYSEGDLEFEYTPKLSIGTTLSTNIKATRTGGQLGPELYENRNMTSFIVDAMFKYVGWSFLGEYMQRTSPNPITTNDEGDIRFVQVGKGINTQLGRMITRKMELSMRYSKIVPDKSIEDLQDRVDELLIGYSWYINGHRIKLQANFGYKWLEGLYQIDNTGNSFTGMFQVEFGI</sequence>
<gene>
    <name evidence="1" type="ORF">ACFSKV_10030</name>
</gene>
<name>A0ABW5B7P7_9BACT</name>
<dbReference type="EMBL" id="JBHUIV010000016">
    <property type="protein sequence ID" value="MFD2201908.1"/>
    <property type="molecule type" value="Genomic_DNA"/>
</dbReference>
<evidence type="ECO:0000313" key="2">
    <source>
        <dbReference type="Proteomes" id="UP001597414"/>
    </source>
</evidence>
<comment type="caution">
    <text evidence="1">The sequence shown here is derived from an EMBL/GenBank/DDBJ whole genome shotgun (WGS) entry which is preliminary data.</text>
</comment>
<evidence type="ECO:0000313" key="1">
    <source>
        <dbReference type="EMBL" id="MFD2201908.1"/>
    </source>
</evidence>
<protein>
    <submittedName>
        <fullName evidence="1">Porin</fullName>
    </submittedName>
</protein>